<protein>
    <submittedName>
        <fullName evidence="1">DUF4160 domain-containing protein</fullName>
    </submittedName>
</protein>
<dbReference type="Pfam" id="PF13711">
    <property type="entry name" value="DUF4160"/>
    <property type="match status" value="1"/>
</dbReference>
<evidence type="ECO:0000313" key="2">
    <source>
        <dbReference type="Proteomes" id="UP000823616"/>
    </source>
</evidence>
<organism evidence="1 2">
    <name type="scientific">Candidatus Avitreponema avistercoris</name>
    <dbReference type="NCBI Taxonomy" id="2840705"/>
    <lineage>
        <taxon>Bacteria</taxon>
        <taxon>Pseudomonadati</taxon>
        <taxon>Spirochaetota</taxon>
        <taxon>Spirochaetia</taxon>
        <taxon>Spirochaetales</taxon>
        <taxon>Candidatus Avitreponema</taxon>
    </lineage>
</organism>
<dbReference type="EMBL" id="JADIMS010000110">
    <property type="protein sequence ID" value="MBO8450652.1"/>
    <property type="molecule type" value="Genomic_DNA"/>
</dbReference>
<comment type="caution">
    <text evidence="1">The sequence shown here is derived from an EMBL/GenBank/DDBJ whole genome shotgun (WGS) entry which is preliminary data.</text>
</comment>
<dbReference type="Proteomes" id="UP000823616">
    <property type="component" value="Unassembled WGS sequence"/>
</dbReference>
<evidence type="ECO:0000313" key="1">
    <source>
        <dbReference type="EMBL" id="MBO8450652.1"/>
    </source>
</evidence>
<accession>A0A9D9EP00</accession>
<name>A0A9D9EP00_9SPIR</name>
<proteinExistence type="predicted"/>
<sequence>MPVFMRIAGYKIYFWSNESGEPVHFHVAKGNPLENDTKVWLLSNGSFKPAHNKGNIPQKDLTRILSIMQPYYFDFINLWKEYFKSDVQFYE</sequence>
<gene>
    <name evidence="1" type="ORF">IAA96_06055</name>
</gene>
<reference evidence="1" key="1">
    <citation type="submission" date="2020-10" db="EMBL/GenBank/DDBJ databases">
        <authorList>
            <person name="Gilroy R."/>
        </authorList>
    </citation>
    <scope>NUCLEOTIDE SEQUENCE</scope>
    <source>
        <strain evidence="1">B3-4054</strain>
    </source>
</reference>
<reference evidence="1" key="2">
    <citation type="journal article" date="2021" name="PeerJ">
        <title>Extensive microbial diversity within the chicken gut microbiome revealed by metagenomics and culture.</title>
        <authorList>
            <person name="Gilroy R."/>
            <person name="Ravi A."/>
            <person name="Getino M."/>
            <person name="Pursley I."/>
            <person name="Horton D.L."/>
            <person name="Alikhan N.F."/>
            <person name="Baker D."/>
            <person name="Gharbi K."/>
            <person name="Hall N."/>
            <person name="Watson M."/>
            <person name="Adriaenssens E.M."/>
            <person name="Foster-Nyarko E."/>
            <person name="Jarju S."/>
            <person name="Secka A."/>
            <person name="Antonio M."/>
            <person name="Oren A."/>
            <person name="Chaudhuri R.R."/>
            <person name="La Ragione R."/>
            <person name="Hildebrand F."/>
            <person name="Pallen M.J."/>
        </authorList>
    </citation>
    <scope>NUCLEOTIDE SEQUENCE</scope>
    <source>
        <strain evidence="1">B3-4054</strain>
    </source>
</reference>
<dbReference type="InterPro" id="IPR025427">
    <property type="entry name" value="DUF4160"/>
</dbReference>
<dbReference type="AlphaFoldDB" id="A0A9D9EP00"/>